<name>A0ABD2CYP6_VESMC</name>
<evidence type="ECO:0000313" key="1">
    <source>
        <dbReference type="EMBL" id="KAL2750266.1"/>
    </source>
</evidence>
<gene>
    <name evidence="1" type="ORF">V1477_001509</name>
</gene>
<protein>
    <submittedName>
        <fullName evidence="1">Uncharacterized protein</fullName>
    </submittedName>
</protein>
<dbReference type="EMBL" id="JAYRBN010000020">
    <property type="protein sequence ID" value="KAL2750266.1"/>
    <property type="molecule type" value="Genomic_DNA"/>
</dbReference>
<dbReference type="Proteomes" id="UP001607303">
    <property type="component" value="Unassembled WGS sequence"/>
</dbReference>
<sequence>MENEEQWYQRRKRENRTMVSKKIKAKRNFPYTNSSIITLCLKSAPIFPLLFTIQKQDIVFDAASPHTLRTVDIPYINRLASQIMLHKLDICYTCDPNDAYLGVILRKFKRDTTILAGSATATELRCLLVGVERMTDPETA</sequence>
<proteinExistence type="predicted"/>
<keyword evidence="2" id="KW-1185">Reference proteome</keyword>
<evidence type="ECO:0000313" key="2">
    <source>
        <dbReference type="Proteomes" id="UP001607303"/>
    </source>
</evidence>
<dbReference type="AlphaFoldDB" id="A0ABD2CYP6"/>
<comment type="caution">
    <text evidence="1">The sequence shown here is derived from an EMBL/GenBank/DDBJ whole genome shotgun (WGS) entry which is preliminary data.</text>
</comment>
<organism evidence="1 2">
    <name type="scientific">Vespula maculifrons</name>
    <name type="common">Eastern yellow jacket</name>
    <name type="synonym">Wasp</name>
    <dbReference type="NCBI Taxonomy" id="7453"/>
    <lineage>
        <taxon>Eukaryota</taxon>
        <taxon>Metazoa</taxon>
        <taxon>Ecdysozoa</taxon>
        <taxon>Arthropoda</taxon>
        <taxon>Hexapoda</taxon>
        <taxon>Insecta</taxon>
        <taxon>Pterygota</taxon>
        <taxon>Neoptera</taxon>
        <taxon>Endopterygota</taxon>
        <taxon>Hymenoptera</taxon>
        <taxon>Apocrita</taxon>
        <taxon>Aculeata</taxon>
        <taxon>Vespoidea</taxon>
        <taxon>Vespidae</taxon>
        <taxon>Vespinae</taxon>
        <taxon>Vespula</taxon>
    </lineage>
</organism>
<reference evidence="1 2" key="1">
    <citation type="journal article" date="2024" name="Ann. Entomol. Soc. Am.">
        <title>Genomic analyses of the southern and eastern yellowjacket wasps (Hymenoptera: Vespidae) reveal evolutionary signatures of social life.</title>
        <authorList>
            <person name="Catto M.A."/>
            <person name="Caine P.B."/>
            <person name="Orr S.E."/>
            <person name="Hunt B.G."/>
            <person name="Goodisman M.A.D."/>
        </authorList>
    </citation>
    <scope>NUCLEOTIDE SEQUENCE [LARGE SCALE GENOMIC DNA]</scope>
    <source>
        <strain evidence="1">232</strain>
        <tissue evidence="1">Head and thorax</tissue>
    </source>
</reference>
<accession>A0ABD2CYP6</accession>